<dbReference type="Pfam" id="PF13443">
    <property type="entry name" value="HTH_26"/>
    <property type="match status" value="1"/>
</dbReference>
<comment type="caution">
    <text evidence="2">The sequence shown here is derived from an EMBL/GenBank/DDBJ whole genome shotgun (WGS) entry which is preliminary data.</text>
</comment>
<evidence type="ECO:0000259" key="1">
    <source>
        <dbReference type="Pfam" id="PF13443"/>
    </source>
</evidence>
<sequence length="70" mass="8039">MPMQYKVDVLAMLKETGYNTNKIRKEKIMGEAMLQKLRSGQMVSWATLETLCLLLDCQPGDLIEFVKNTE</sequence>
<dbReference type="Proteomes" id="UP000787672">
    <property type="component" value="Unassembled WGS sequence"/>
</dbReference>
<keyword evidence="3" id="KW-1185">Reference proteome</keyword>
<organism evidence="2 3">
    <name type="scientific">Dysosmobacter acutus</name>
    <dbReference type="NCBI Taxonomy" id="2841504"/>
    <lineage>
        <taxon>Bacteria</taxon>
        <taxon>Bacillati</taxon>
        <taxon>Bacillota</taxon>
        <taxon>Clostridia</taxon>
        <taxon>Eubacteriales</taxon>
        <taxon>Oscillospiraceae</taxon>
        <taxon>Dysosmobacter</taxon>
    </lineage>
</organism>
<evidence type="ECO:0000313" key="2">
    <source>
        <dbReference type="EMBL" id="MBU5626186.1"/>
    </source>
</evidence>
<dbReference type="EMBL" id="JAHLQN010000001">
    <property type="protein sequence ID" value="MBU5626186.1"/>
    <property type="molecule type" value="Genomic_DNA"/>
</dbReference>
<feature type="domain" description="HTH cro/C1-type" evidence="1">
    <location>
        <begin position="12"/>
        <end position="67"/>
    </location>
</feature>
<name>A0ABS6F988_9FIRM</name>
<reference evidence="2 3" key="1">
    <citation type="submission" date="2021-06" db="EMBL/GenBank/DDBJ databases">
        <authorList>
            <person name="Sun Q."/>
            <person name="Li D."/>
        </authorList>
    </citation>
    <scope>NUCLEOTIDE SEQUENCE [LARGE SCALE GENOMIC DNA]</scope>
    <source>
        <strain evidence="2 3">MSJ-2</strain>
    </source>
</reference>
<gene>
    <name evidence="2" type="ORF">KQI82_04520</name>
</gene>
<dbReference type="InterPro" id="IPR001387">
    <property type="entry name" value="Cro/C1-type_HTH"/>
</dbReference>
<evidence type="ECO:0000313" key="3">
    <source>
        <dbReference type="Proteomes" id="UP000787672"/>
    </source>
</evidence>
<proteinExistence type="predicted"/>
<accession>A0ABS6F988</accession>
<protein>
    <submittedName>
        <fullName evidence="2">Helix-turn-helix domain-containing protein</fullName>
    </submittedName>
</protein>
<dbReference type="RefSeq" id="WP_216631700.1">
    <property type="nucleotide sequence ID" value="NZ_JAHLQN010000001.1"/>
</dbReference>